<sequence length="184" mass="21069">MKKTIISAFFIIIFSALKAQIPTVKPSTVGLEKNYQNFSSKKETVVQKEIIKLGDFKDLHFQKIVLKDLSDDSSLSVLGIMTLSETFDNISRKTITLEKDEVEKLINALEKIQQNSSSKPENDTKYKYTTKSNIETGSNYHADVKTWEYYLKLPATFYSQNEIQFSQNGLAELIKFLKTAHQKL</sequence>
<dbReference type="EMBL" id="FTOV01000017">
    <property type="protein sequence ID" value="SIT26039.1"/>
    <property type="molecule type" value="Genomic_DNA"/>
</dbReference>
<dbReference type="Proteomes" id="UP000185781">
    <property type="component" value="Unassembled WGS sequence"/>
</dbReference>
<reference evidence="3 4" key="1">
    <citation type="submission" date="2017-01" db="EMBL/GenBank/DDBJ databases">
        <authorList>
            <person name="Mah S.A."/>
            <person name="Swanson W.J."/>
            <person name="Moy G.W."/>
            <person name="Vacquier V.D."/>
        </authorList>
    </citation>
    <scope>NUCLEOTIDE SEQUENCE [LARGE SCALE GENOMIC DNA]</scope>
    <source>
        <strain evidence="3 4">DSM 18014</strain>
    </source>
</reference>
<dbReference type="STRING" id="373672.SAMN05421785_11755"/>
<keyword evidence="5" id="KW-1185">Reference proteome</keyword>
<protein>
    <submittedName>
        <fullName evidence="3">Uncharacterized protein</fullName>
    </submittedName>
</protein>
<evidence type="ECO:0000313" key="3">
    <source>
        <dbReference type="EMBL" id="SIT26039.1"/>
    </source>
</evidence>
<dbReference type="OrthoDB" id="1250419at2"/>
<evidence type="ECO:0000313" key="2">
    <source>
        <dbReference type="EMBL" id="BEV04215.1"/>
    </source>
</evidence>
<dbReference type="Proteomes" id="UP001380186">
    <property type="component" value="Chromosome"/>
</dbReference>
<reference evidence="2 5" key="2">
    <citation type="journal article" date="2020" name="Microbes Environ.">
        <title>Synthetic bacterial community of duckweed: a simple and stable system to study plant-microbe interactions.</title>
        <authorList>
            <person name="Ishizawa H."/>
            <person name="Tada M."/>
            <person name="Kuroda M."/>
            <person name="Inoue D."/>
            <person name="Futamata H."/>
            <person name="Ike M."/>
        </authorList>
    </citation>
    <scope>NUCLEOTIDE SEQUENCE [LARGE SCALE GENOMIC DNA]</scope>
    <source>
        <strain evidence="2 5">DW100</strain>
    </source>
</reference>
<dbReference type="AlphaFoldDB" id="A0A1N7QTC6"/>
<accession>A0A1N7QTC6</accession>
<name>A0A1N7QTC6_9FLAO</name>
<keyword evidence="1" id="KW-0732">Signal</keyword>
<dbReference type="RefSeq" id="WP_076396055.1">
    <property type="nucleotide sequence ID" value="NZ_AP029022.1"/>
</dbReference>
<organism evidence="3 4">
    <name type="scientific">Chryseobacterium gambrini</name>
    <dbReference type="NCBI Taxonomy" id="373672"/>
    <lineage>
        <taxon>Bacteria</taxon>
        <taxon>Pseudomonadati</taxon>
        <taxon>Bacteroidota</taxon>
        <taxon>Flavobacteriia</taxon>
        <taxon>Flavobacteriales</taxon>
        <taxon>Weeksellaceae</taxon>
        <taxon>Chryseobacterium group</taxon>
        <taxon>Chryseobacterium</taxon>
    </lineage>
</organism>
<dbReference type="EMBL" id="AP029022">
    <property type="protein sequence ID" value="BEV04215.1"/>
    <property type="molecule type" value="Genomic_DNA"/>
</dbReference>
<feature type="signal peptide" evidence="1">
    <location>
        <begin position="1"/>
        <end position="19"/>
    </location>
</feature>
<feature type="chain" id="PRO_5012591377" evidence="1">
    <location>
        <begin position="20"/>
        <end position="184"/>
    </location>
</feature>
<proteinExistence type="predicted"/>
<evidence type="ECO:0000313" key="4">
    <source>
        <dbReference type="Proteomes" id="UP000185781"/>
    </source>
</evidence>
<evidence type="ECO:0000313" key="5">
    <source>
        <dbReference type="Proteomes" id="UP001380186"/>
    </source>
</evidence>
<reference evidence="2" key="3">
    <citation type="submission" date="2023-12" db="EMBL/GenBank/DDBJ databases">
        <title>Complete genome sequences of six duckweed-associated bacterial strains for studying community assembly in synthetic plant microbiome.</title>
        <authorList>
            <person name="Ishizawa H."/>
            <person name="Tada M."/>
            <person name="Tashiro Y."/>
            <person name="Kuroda M."/>
            <person name="Inoue D."/>
            <person name="Dohra H."/>
            <person name="Futamata H."/>
            <person name="Ike M."/>
        </authorList>
    </citation>
    <scope>NUCLEOTIDE SEQUENCE</scope>
    <source>
        <strain evidence="2">DW100</strain>
    </source>
</reference>
<evidence type="ECO:0000256" key="1">
    <source>
        <dbReference type="SAM" id="SignalP"/>
    </source>
</evidence>
<gene>
    <name evidence="2" type="ORF">CRDW_15890</name>
    <name evidence="3" type="ORF">SAMN05421785_11755</name>
</gene>